<keyword evidence="1" id="KW-0472">Membrane</keyword>
<keyword evidence="1" id="KW-0812">Transmembrane</keyword>
<sequence length="48" mass="5513">MTTNLKMLFLIYYIFFLNICVFLSNGLGATARLYRSFSLHLVLGVFCS</sequence>
<name>A0A0E9PZ42_ANGAN</name>
<accession>A0A0E9PZ42</accession>
<dbReference type="EMBL" id="GBXM01098686">
    <property type="protein sequence ID" value="JAH09891.1"/>
    <property type="molecule type" value="Transcribed_RNA"/>
</dbReference>
<evidence type="ECO:0000313" key="2">
    <source>
        <dbReference type="EMBL" id="JAH09891.1"/>
    </source>
</evidence>
<organism evidence="2">
    <name type="scientific">Anguilla anguilla</name>
    <name type="common">European freshwater eel</name>
    <name type="synonym">Muraena anguilla</name>
    <dbReference type="NCBI Taxonomy" id="7936"/>
    <lineage>
        <taxon>Eukaryota</taxon>
        <taxon>Metazoa</taxon>
        <taxon>Chordata</taxon>
        <taxon>Craniata</taxon>
        <taxon>Vertebrata</taxon>
        <taxon>Euteleostomi</taxon>
        <taxon>Actinopterygii</taxon>
        <taxon>Neopterygii</taxon>
        <taxon>Teleostei</taxon>
        <taxon>Anguilliformes</taxon>
        <taxon>Anguillidae</taxon>
        <taxon>Anguilla</taxon>
    </lineage>
</organism>
<reference evidence="2" key="2">
    <citation type="journal article" date="2015" name="Fish Shellfish Immunol.">
        <title>Early steps in the European eel (Anguilla anguilla)-Vibrio vulnificus interaction in the gills: Role of the RtxA13 toxin.</title>
        <authorList>
            <person name="Callol A."/>
            <person name="Pajuelo D."/>
            <person name="Ebbesson L."/>
            <person name="Teles M."/>
            <person name="MacKenzie S."/>
            <person name="Amaro C."/>
        </authorList>
    </citation>
    <scope>NUCLEOTIDE SEQUENCE</scope>
</reference>
<proteinExistence type="predicted"/>
<reference evidence="2" key="1">
    <citation type="submission" date="2014-11" db="EMBL/GenBank/DDBJ databases">
        <authorList>
            <person name="Amaro Gonzalez C."/>
        </authorList>
    </citation>
    <scope>NUCLEOTIDE SEQUENCE</scope>
</reference>
<evidence type="ECO:0000256" key="1">
    <source>
        <dbReference type="SAM" id="Phobius"/>
    </source>
</evidence>
<keyword evidence="1" id="KW-1133">Transmembrane helix</keyword>
<feature type="transmembrane region" description="Helical" evidence="1">
    <location>
        <begin position="7"/>
        <end position="27"/>
    </location>
</feature>
<protein>
    <submittedName>
        <fullName evidence="2">Uncharacterized protein</fullName>
    </submittedName>
</protein>
<dbReference type="AlphaFoldDB" id="A0A0E9PZ42"/>